<sequence length="178" mass="19772">MTDLPTFHTKRLVLRPRAMADLNACLAMDRDTEVTRFVAGPWDDPARHAAFVRERIAADFGRGLGYWSVFDRHEPHRFLGWVLLIPRDGSGPDIEIGWRFIRQAWGRGFATEATLPVVAYAFVALGLERIVADIAVGNAGSMKVARKIGMRAAVHEAGPDVLFVMTRADYARPGRGRG</sequence>
<accession>A0A7W4KCI4</accession>
<proteinExistence type="predicted"/>
<dbReference type="PANTHER" id="PTHR43792">
    <property type="entry name" value="GNAT FAMILY, PUTATIVE (AFU_ORTHOLOGUE AFUA_3G00765)-RELATED-RELATED"/>
    <property type="match status" value="1"/>
</dbReference>
<dbReference type="EMBL" id="JABEQK010000003">
    <property type="protein sequence ID" value="MBB2204421.1"/>
    <property type="molecule type" value="Genomic_DNA"/>
</dbReference>
<dbReference type="PANTHER" id="PTHR43792:SF1">
    <property type="entry name" value="N-ACETYLTRANSFERASE DOMAIN-CONTAINING PROTEIN"/>
    <property type="match status" value="1"/>
</dbReference>
<gene>
    <name evidence="2" type="ORF">HLH27_05225</name>
</gene>
<keyword evidence="3" id="KW-1185">Reference proteome</keyword>
<reference evidence="2 3" key="1">
    <citation type="submission" date="2020-04" db="EMBL/GenBank/DDBJ databases">
        <title>Description of novel Gluconacetobacter.</title>
        <authorList>
            <person name="Sombolestani A."/>
        </authorList>
    </citation>
    <scope>NUCLEOTIDE SEQUENCE [LARGE SCALE GENOMIC DNA]</scope>
    <source>
        <strain evidence="2 3">LMG 27800</strain>
    </source>
</reference>
<dbReference type="PROSITE" id="PS51186">
    <property type="entry name" value="GNAT"/>
    <property type="match status" value="1"/>
</dbReference>
<keyword evidence="2" id="KW-0808">Transferase</keyword>
<organism evidence="2 3">
    <name type="scientific">Gluconacetobacter takamatsuzukensis</name>
    <dbReference type="NCBI Taxonomy" id="1286190"/>
    <lineage>
        <taxon>Bacteria</taxon>
        <taxon>Pseudomonadati</taxon>
        <taxon>Pseudomonadota</taxon>
        <taxon>Alphaproteobacteria</taxon>
        <taxon>Acetobacterales</taxon>
        <taxon>Acetobacteraceae</taxon>
        <taxon>Gluconacetobacter</taxon>
    </lineage>
</organism>
<dbReference type="GO" id="GO:0016747">
    <property type="term" value="F:acyltransferase activity, transferring groups other than amino-acyl groups"/>
    <property type="evidence" value="ECO:0007669"/>
    <property type="project" value="InterPro"/>
</dbReference>
<evidence type="ECO:0000313" key="3">
    <source>
        <dbReference type="Proteomes" id="UP000540556"/>
    </source>
</evidence>
<evidence type="ECO:0000313" key="2">
    <source>
        <dbReference type="EMBL" id="MBB2204421.1"/>
    </source>
</evidence>
<dbReference type="Pfam" id="PF13302">
    <property type="entry name" value="Acetyltransf_3"/>
    <property type="match status" value="1"/>
</dbReference>
<dbReference type="Gene3D" id="3.40.630.30">
    <property type="match status" value="1"/>
</dbReference>
<dbReference type="InterPro" id="IPR000182">
    <property type="entry name" value="GNAT_dom"/>
</dbReference>
<evidence type="ECO:0000259" key="1">
    <source>
        <dbReference type="PROSITE" id="PS51186"/>
    </source>
</evidence>
<comment type="caution">
    <text evidence="2">The sequence shown here is derived from an EMBL/GenBank/DDBJ whole genome shotgun (WGS) entry which is preliminary data.</text>
</comment>
<dbReference type="AlphaFoldDB" id="A0A7W4KCI4"/>
<feature type="domain" description="N-acetyltransferase" evidence="1">
    <location>
        <begin position="12"/>
        <end position="170"/>
    </location>
</feature>
<name>A0A7W4KCI4_9PROT</name>
<dbReference type="RefSeq" id="WP_182948427.1">
    <property type="nucleotide sequence ID" value="NZ_JABEQK010000003.1"/>
</dbReference>
<dbReference type="InterPro" id="IPR051531">
    <property type="entry name" value="N-acetyltransferase"/>
</dbReference>
<dbReference type="SUPFAM" id="SSF55729">
    <property type="entry name" value="Acyl-CoA N-acyltransferases (Nat)"/>
    <property type="match status" value="1"/>
</dbReference>
<dbReference type="Proteomes" id="UP000540556">
    <property type="component" value="Unassembled WGS sequence"/>
</dbReference>
<dbReference type="InterPro" id="IPR016181">
    <property type="entry name" value="Acyl_CoA_acyltransferase"/>
</dbReference>
<protein>
    <submittedName>
        <fullName evidence="2">GNAT family N-acetyltransferase</fullName>
    </submittedName>
</protein>